<protein>
    <submittedName>
        <fullName evidence="3">Uncharacterized protein YjiS (DUF1127 family)</fullName>
    </submittedName>
</protein>
<keyword evidence="4" id="KW-1185">Reference proteome</keyword>
<proteinExistence type="predicted"/>
<comment type="caution">
    <text evidence="3">The sequence shown here is derived from an EMBL/GenBank/DDBJ whole genome shotgun (WGS) entry which is preliminary data.</text>
</comment>
<evidence type="ECO:0000313" key="4">
    <source>
        <dbReference type="Proteomes" id="UP000245390"/>
    </source>
</evidence>
<organism evidence="3 4">
    <name type="scientific">Silicimonas algicola</name>
    <dbReference type="NCBI Taxonomy" id="1826607"/>
    <lineage>
        <taxon>Bacteria</taxon>
        <taxon>Pseudomonadati</taxon>
        <taxon>Pseudomonadota</taxon>
        <taxon>Alphaproteobacteria</taxon>
        <taxon>Rhodobacterales</taxon>
        <taxon>Paracoccaceae</taxon>
    </lineage>
</organism>
<dbReference type="KEGG" id="salo:EF888_17040"/>
<dbReference type="InterPro" id="IPR009506">
    <property type="entry name" value="YjiS-like"/>
</dbReference>
<sequence length="102" mass="11945">MHTYIFKPHTPPLPRSRTSGQRDGVCRPGAIRLWFRTAIRNWKRRKMFATLQRMDDHLLRDIGIERGDIARVVDGFTNRELGMRPVSSEVERVETRCVRPAT</sequence>
<dbReference type="AlphaFoldDB" id="A0A316G5N4"/>
<name>A0A316G5N4_9RHOB</name>
<dbReference type="Proteomes" id="UP000245390">
    <property type="component" value="Unassembled WGS sequence"/>
</dbReference>
<feature type="region of interest" description="Disordered" evidence="1">
    <location>
        <begin position="1"/>
        <end position="22"/>
    </location>
</feature>
<feature type="domain" description="YjiS-like" evidence="2">
    <location>
        <begin position="36"/>
        <end position="69"/>
    </location>
</feature>
<dbReference type="Pfam" id="PF06568">
    <property type="entry name" value="YjiS-like"/>
    <property type="match status" value="1"/>
</dbReference>
<evidence type="ECO:0000313" key="3">
    <source>
        <dbReference type="EMBL" id="PWK56249.1"/>
    </source>
</evidence>
<dbReference type="EMBL" id="QGGV01000005">
    <property type="protein sequence ID" value="PWK56249.1"/>
    <property type="molecule type" value="Genomic_DNA"/>
</dbReference>
<evidence type="ECO:0000256" key="1">
    <source>
        <dbReference type="SAM" id="MobiDB-lite"/>
    </source>
</evidence>
<dbReference type="OrthoDB" id="7876746at2"/>
<accession>A0A316G5N4</accession>
<dbReference type="RefSeq" id="WP_109759657.1">
    <property type="nucleotide sequence ID" value="NZ_CP034588.1"/>
</dbReference>
<evidence type="ECO:0000259" key="2">
    <source>
        <dbReference type="Pfam" id="PF06568"/>
    </source>
</evidence>
<gene>
    <name evidence="3" type="ORF">C8D95_105317</name>
</gene>
<reference evidence="3 4" key="1">
    <citation type="submission" date="2018-05" db="EMBL/GenBank/DDBJ databases">
        <title>Genomic Encyclopedia of Type Strains, Phase IV (KMG-IV): sequencing the most valuable type-strain genomes for metagenomic binning, comparative biology and taxonomic classification.</title>
        <authorList>
            <person name="Goeker M."/>
        </authorList>
    </citation>
    <scope>NUCLEOTIDE SEQUENCE [LARGE SCALE GENOMIC DNA]</scope>
    <source>
        <strain evidence="3 4">DSM 103371</strain>
    </source>
</reference>